<sequence length="52" mass="5627">LKWETHFWVLEAFSALPQAAATSSATARALSRWDKGASHLALCQPCCASHSL</sequence>
<evidence type="ECO:0000313" key="1">
    <source>
        <dbReference type="EMBL" id="MCE2056141.1"/>
    </source>
</evidence>
<dbReference type="Proteomes" id="UP000823775">
    <property type="component" value="Unassembled WGS sequence"/>
</dbReference>
<reference evidence="1 2" key="1">
    <citation type="journal article" date="2021" name="BMC Genomics">
        <title>Datura genome reveals duplications of psychoactive alkaloid biosynthetic genes and high mutation rate following tissue culture.</title>
        <authorList>
            <person name="Rajewski A."/>
            <person name="Carter-House D."/>
            <person name="Stajich J."/>
            <person name="Litt A."/>
        </authorList>
    </citation>
    <scope>NUCLEOTIDE SEQUENCE [LARGE SCALE GENOMIC DNA]</scope>
    <source>
        <strain evidence="1">AR-01</strain>
    </source>
</reference>
<organism evidence="1 2">
    <name type="scientific">Datura stramonium</name>
    <name type="common">Jimsonweed</name>
    <name type="synonym">Common thornapple</name>
    <dbReference type="NCBI Taxonomy" id="4076"/>
    <lineage>
        <taxon>Eukaryota</taxon>
        <taxon>Viridiplantae</taxon>
        <taxon>Streptophyta</taxon>
        <taxon>Embryophyta</taxon>
        <taxon>Tracheophyta</taxon>
        <taxon>Spermatophyta</taxon>
        <taxon>Magnoliopsida</taxon>
        <taxon>eudicotyledons</taxon>
        <taxon>Gunneridae</taxon>
        <taxon>Pentapetalae</taxon>
        <taxon>asterids</taxon>
        <taxon>lamiids</taxon>
        <taxon>Solanales</taxon>
        <taxon>Solanaceae</taxon>
        <taxon>Solanoideae</taxon>
        <taxon>Datureae</taxon>
        <taxon>Datura</taxon>
    </lineage>
</organism>
<feature type="non-terminal residue" evidence="1">
    <location>
        <position position="1"/>
    </location>
</feature>
<comment type="caution">
    <text evidence="1">The sequence shown here is derived from an EMBL/GenBank/DDBJ whole genome shotgun (WGS) entry which is preliminary data.</text>
</comment>
<evidence type="ECO:0000313" key="2">
    <source>
        <dbReference type="Proteomes" id="UP000823775"/>
    </source>
</evidence>
<name>A0ABS8W3F9_DATST</name>
<keyword evidence="2" id="KW-1185">Reference proteome</keyword>
<accession>A0ABS8W3F9</accession>
<dbReference type="EMBL" id="JACEIK010006690">
    <property type="protein sequence ID" value="MCE2056141.1"/>
    <property type="molecule type" value="Genomic_DNA"/>
</dbReference>
<protein>
    <submittedName>
        <fullName evidence="1">Uncharacterized protein</fullName>
    </submittedName>
</protein>
<gene>
    <name evidence="1" type="ORF">HAX54_044115</name>
</gene>
<proteinExistence type="predicted"/>